<gene>
    <name evidence="3 5" type="primary">yacG</name>
    <name evidence="5" type="ORF">GRO01_16770</name>
</gene>
<dbReference type="Gene3D" id="3.30.50.10">
    <property type="entry name" value="Erythroid Transcription Factor GATA-1, subunit A"/>
    <property type="match status" value="1"/>
</dbReference>
<feature type="binding site" evidence="3">
    <location>
        <position position="25"/>
    </location>
    <ligand>
        <name>Zn(2+)</name>
        <dbReference type="ChEBI" id="CHEBI:29105"/>
    </ligand>
</feature>
<accession>A0A4Y3M9Z9</accession>
<comment type="similarity">
    <text evidence="3">Belongs to the DNA gyrase inhibitor YacG family.</text>
</comment>
<feature type="region of interest" description="Disordered" evidence="4">
    <location>
        <begin position="40"/>
        <end position="59"/>
    </location>
</feature>
<dbReference type="RefSeq" id="WP_062510837.1">
    <property type="nucleotide sequence ID" value="NZ_BAQZ01000048.1"/>
</dbReference>
<dbReference type="InterPro" id="IPR013088">
    <property type="entry name" value="Znf_NHR/GATA"/>
</dbReference>
<dbReference type="GO" id="GO:0008270">
    <property type="term" value="F:zinc ion binding"/>
    <property type="evidence" value="ECO:0007669"/>
    <property type="project" value="UniProtKB-UniRule"/>
</dbReference>
<dbReference type="SUPFAM" id="SSF57716">
    <property type="entry name" value="Glucocorticoid receptor-like (DNA-binding domain)"/>
    <property type="match status" value="1"/>
</dbReference>
<dbReference type="InterPro" id="IPR005584">
    <property type="entry name" value="DNA_gyrase_inhibitor_YacG"/>
</dbReference>
<evidence type="ECO:0000256" key="2">
    <source>
        <dbReference type="ARBA" id="ARBA00022833"/>
    </source>
</evidence>
<evidence type="ECO:0000256" key="1">
    <source>
        <dbReference type="ARBA" id="ARBA00022723"/>
    </source>
</evidence>
<dbReference type="STRING" id="586239.AD943_11320"/>
<keyword evidence="2 3" id="KW-0862">Zinc</keyword>
<evidence type="ECO:0000256" key="4">
    <source>
        <dbReference type="SAM" id="MobiDB-lite"/>
    </source>
</evidence>
<organism evidence="5 6">
    <name type="scientific">Gluconobacter roseus NBRC 3990</name>
    <dbReference type="NCBI Taxonomy" id="1307950"/>
    <lineage>
        <taxon>Bacteria</taxon>
        <taxon>Pseudomonadati</taxon>
        <taxon>Pseudomonadota</taxon>
        <taxon>Alphaproteobacteria</taxon>
        <taxon>Acetobacterales</taxon>
        <taxon>Acetobacteraceae</taxon>
        <taxon>Gluconobacter</taxon>
    </lineage>
</organism>
<sequence length="59" mass="7045">MSNATCPICHRPTDPQFRPFCSRHCADVDLGRWFSGTYRFPSFRQDNDEEQDEYRDREG</sequence>
<reference evidence="5 6" key="1">
    <citation type="submission" date="2019-06" db="EMBL/GenBank/DDBJ databases">
        <title>Whole genome shotgun sequence of Gluconobacter roseus NBRC 3990.</title>
        <authorList>
            <person name="Hosoyama A."/>
            <person name="Uohara A."/>
            <person name="Ohji S."/>
            <person name="Ichikawa N."/>
        </authorList>
    </citation>
    <scope>NUCLEOTIDE SEQUENCE [LARGE SCALE GENOMIC DNA]</scope>
    <source>
        <strain evidence="5 6">NBRC 3990</strain>
    </source>
</reference>
<dbReference type="Proteomes" id="UP000320772">
    <property type="component" value="Unassembled WGS sequence"/>
</dbReference>
<evidence type="ECO:0000313" key="5">
    <source>
        <dbReference type="EMBL" id="GEB04101.1"/>
    </source>
</evidence>
<evidence type="ECO:0000256" key="3">
    <source>
        <dbReference type="HAMAP-Rule" id="MF_00649"/>
    </source>
</evidence>
<feature type="binding site" evidence="3">
    <location>
        <position position="21"/>
    </location>
    <ligand>
        <name>Zn(2+)</name>
        <dbReference type="ChEBI" id="CHEBI:29105"/>
    </ligand>
</feature>
<dbReference type="HAMAP" id="MF_00649">
    <property type="entry name" value="DNA_gyrase_inhibitor_YacG"/>
    <property type="match status" value="1"/>
</dbReference>
<proteinExistence type="inferred from homology"/>
<dbReference type="AlphaFoldDB" id="A0A4Y3M9Z9"/>
<name>A0A4Y3M9Z9_9PROT</name>
<comment type="subunit">
    <text evidence="3">Interacts with GyrB.</text>
</comment>
<keyword evidence="6" id="KW-1185">Reference proteome</keyword>
<dbReference type="PANTHER" id="PTHR36150">
    <property type="entry name" value="DNA GYRASE INHIBITOR YACG"/>
    <property type="match status" value="1"/>
</dbReference>
<comment type="caution">
    <text evidence="5">The sequence shown here is derived from an EMBL/GenBank/DDBJ whole genome shotgun (WGS) entry which is preliminary data.</text>
</comment>
<keyword evidence="1 3" id="KW-0479">Metal-binding</keyword>
<dbReference type="Pfam" id="PF03884">
    <property type="entry name" value="YacG"/>
    <property type="match status" value="1"/>
</dbReference>
<comment type="function">
    <text evidence="3">Inhibits all the catalytic activities of DNA gyrase by preventing its interaction with DNA. Acts by binding directly to the C-terminal domain of GyrB, which probably disrupts DNA binding by the gyrase.</text>
</comment>
<evidence type="ECO:0000313" key="6">
    <source>
        <dbReference type="Proteomes" id="UP000320772"/>
    </source>
</evidence>
<dbReference type="PANTHER" id="PTHR36150:SF1">
    <property type="entry name" value="DNA GYRASE INHIBITOR YACG"/>
    <property type="match status" value="1"/>
</dbReference>
<feature type="binding site" evidence="3">
    <location>
        <position position="6"/>
    </location>
    <ligand>
        <name>Zn(2+)</name>
        <dbReference type="ChEBI" id="CHEBI:29105"/>
    </ligand>
</feature>
<comment type="cofactor">
    <cofactor evidence="3">
        <name>Zn(2+)</name>
        <dbReference type="ChEBI" id="CHEBI:29105"/>
    </cofactor>
    <text evidence="3">Binds 1 zinc ion.</text>
</comment>
<dbReference type="GO" id="GO:0006355">
    <property type="term" value="P:regulation of DNA-templated transcription"/>
    <property type="evidence" value="ECO:0007669"/>
    <property type="project" value="InterPro"/>
</dbReference>
<dbReference type="EMBL" id="BJLY01000003">
    <property type="protein sequence ID" value="GEB04101.1"/>
    <property type="molecule type" value="Genomic_DNA"/>
</dbReference>
<dbReference type="GO" id="GO:0008657">
    <property type="term" value="F:DNA topoisomerase type II (double strand cut, ATP-hydrolyzing) inhibitor activity"/>
    <property type="evidence" value="ECO:0007669"/>
    <property type="project" value="UniProtKB-UniRule"/>
</dbReference>
<protein>
    <recommendedName>
        <fullName evidence="3">DNA gyrase inhibitor YacG</fullName>
    </recommendedName>
</protein>
<feature type="binding site" evidence="3">
    <location>
        <position position="9"/>
    </location>
    <ligand>
        <name>Zn(2+)</name>
        <dbReference type="ChEBI" id="CHEBI:29105"/>
    </ligand>
</feature>